<dbReference type="SMART" id="SM00220">
    <property type="entry name" value="S_TKc"/>
    <property type="match status" value="1"/>
</dbReference>
<dbReference type="InterPro" id="IPR011009">
    <property type="entry name" value="Kinase-like_dom_sf"/>
</dbReference>
<dbReference type="GO" id="GO:0003677">
    <property type="term" value="F:DNA binding"/>
    <property type="evidence" value="ECO:0007669"/>
    <property type="project" value="UniProtKB-UniRule"/>
</dbReference>
<evidence type="ECO:0000259" key="4">
    <source>
        <dbReference type="PROSITE" id="PS50118"/>
    </source>
</evidence>
<keyword evidence="8" id="KW-1185">Reference proteome</keyword>
<dbReference type="EMBL" id="CAJNDS010000902">
    <property type="protein sequence ID" value="CAE7240050.1"/>
    <property type="molecule type" value="Genomic_DNA"/>
</dbReference>
<dbReference type="Pfam" id="PF00069">
    <property type="entry name" value="Pkinase"/>
    <property type="match status" value="1"/>
</dbReference>
<dbReference type="GO" id="GO:0005737">
    <property type="term" value="C:cytoplasm"/>
    <property type="evidence" value="ECO:0007669"/>
    <property type="project" value="TreeGrafter"/>
</dbReference>
<proteinExistence type="predicted"/>
<evidence type="ECO:0000313" key="7">
    <source>
        <dbReference type="EMBL" id="CAE7251379.1"/>
    </source>
</evidence>
<gene>
    <name evidence="5" type="primary">SRK2B</name>
    <name evidence="6" type="ORF">SNAT2548_LOCUS10709</name>
    <name evidence="7" type="ORF">SNAT2548_LOCUS12448</name>
    <name evidence="5" type="ORF">SNAT2548_LOCUS3897</name>
</gene>
<accession>A0A812IBJ7</accession>
<reference evidence="5" key="1">
    <citation type="submission" date="2021-02" db="EMBL/GenBank/DDBJ databases">
        <authorList>
            <person name="Dougan E. K."/>
            <person name="Rhodes N."/>
            <person name="Thang M."/>
            <person name="Chan C."/>
        </authorList>
    </citation>
    <scope>NUCLEOTIDE SEQUENCE</scope>
</reference>
<dbReference type="GO" id="GO:0005524">
    <property type="term" value="F:ATP binding"/>
    <property type="evidence" value="ECO:0007669"/>
    <property type="project" value="InterPro"/>
</dbReference>
<protein>
    <submittedName>
        <fullName evidence="5">SRK2B protein</fullName>
    </submittedName>
</protein>
<evidence type="ECO:0000256" key="2">
    <source>
        <dbReference type="SAM" id="MobiDB-lite"/>
    </source>
</evidence>
<dbReference type="InterPro" id="IPR036910">
    <property type="entry name" value="HMG_box_dom_sf"/>
</dbReference>
<organism evidence="5 8">
    <name type="scientific">Symbiodinium natans</name>
    <dbReference type="NCBI Taxonomy" id="878477"/>
    <lineage>
        <taxon>Eukaryota</taxon>
        <taxon>Sar</taxon>
        <taxon>Alveolata</taxon>
        <taxon>Dinophyceae</taxon>
        <taxon>Suessiales</taxon>
        <taxon>Symbiodiniaceae</taxon>
        <taxon>Symbiodinium</taxon>
    </lineage>
</organism>
<evidence type="ECO:0000313" key="5">
    <source>
        <dbReference type="EMBL" id="CAE7032348.1"/>
    </source>
</evidence>
<evidence type="ECO:0000313" key="6">
    <source>
        <dbReference type="EMBL" id="CAE7240050.1"/>
    </source>
</evidence>
<feature type="DNA-binding region" description="HMG box" evidence="1">
    <location>
        <begin position="39"/>
        <end position="116"/>
    </location>
</feature>
<dbReference type="AlphaFoldDB" id="A0A812IBJ7"/>
<dbReference type="Gene3D" id="1.10.30.10">
    <property type="entry name" value="High mobility group box domain"/>
    <property type="match status" value="1"/>
</dbReference>
<dbReference type="GO" id="GO:0004672">
    <property type="term" value="F:protein kinase activity"/>
    <property type="evidence" value="ECO:0007669"/>
    <property type="project" value="InterPro"/>
</dbReference>
<evidence type="ECO:0000256" key="1">
    <source>
        <dbReference type="PROSITE-ProRule" id="PRU00267"/>
    </source>
</evidence>
<dbReference type="PROSITE" id="PS50118">
    <property type="entry name" value="HMG_BOX_2"/>
    <property type="match status" value="1"/>
</dbReference>
<dbReference type="InterPro" id="IPR009071">
    <property type="entry name" value="HMG_box_dom"/>
</dbReference>
<feature type="domain" description="HMG box" evidence="4">
    <location>
        <begin position="39"/>
        <end position="116"/>
    </location>
</feature>
<feature type="compositionally biased region" description="Low complexity" evidence="2">
    <location>
        <begin position="1"/>
        <end position="11"/>
    </location>
</feature>
<feature type="region of interest" description="Disordered" evidence="2">
    <location>
        <begin position="57"/>
        <end position="76"/>
    </location>
</feature>
<comment type="caution">
    <text evidence="5">The sequence shown here is derived from an EMBL/GenBank/DDBJ whole genome shotgun (WGS) entry which is preliminary data.</text>
</comment>
<dbReference type="SUPFAM" id="SSF56112">
    <property type="entry name" value="Protein kinase-like (PK-like)"/>
    <property type="match status" value="1"/>
</dbReference>
<dbReference type="GO" id="GO:0007165">
    <property type="term" value="P:signal transduction"/>
    <property type="evidence" value="ECO:0007669"/>
    <property type="project" value="TreeGrafter"/>
</dbReference>
<dbReference type="SUPFAM" id="SSF47095">
    <property type="entry name" value="HMG-box"/>
    <property type="match status" value="1"/>
</dbReference>
<sequence>MPPKGSKSDPASPKKPESAAAKKAAKKAADKAVKQFLPKKRTPYAIFVSEQYARIQDDVKREQEASGSADQKRPQRLAFDRIGDEWKRLGKKGQEPYQKRAKEEEAAFARAKEQLMSGGANGQPQHGPGSSIGEYELLDTVLWRGTSVAAYAALHKDLRFESAAVVYESQADFRHEVGILQQLWRAEENDAWNCDVFLRVQQAIICNDPVKCIVFEKLPRLSDVLTRSGPLRGHKLQAMAAQLALAVTQLHGLQLLHLDLRPHAAFWNEQDCTLKLGRLTLCQAEAALAAQSQDTAAYTGLYRPPEVWRGATPSRRSESWAYGVTLMECFAGTHPFTDMEQIWSFDATVSDFQELDKRVPAMSSMPQDTRYVCHLFMRHVSDSRMLVEEFLKNRPLQQKLCQQ</sequence>
<dbReference type="PANTHER" id="PTHR23257">
    <property type="entry name" value="SERINE-THREONINE PROTEIN KINASE"/>
    <property type="match status" value="1"/>
</dbReference>
<feature type="domain" description="Protein kinase" evidence="3">
    <location>
        <begin position="110"/>
        <end position="403"/>
    </location>
</feature>
<keyword evidence="1" id="KW-0539">Nucleus</keyword>
<dbReference type="EMBL" id="CAJNDS010001196">
    <property type="protein sequence ID" value="CAE7251379.1"/>
    <property type="molecule type" value="Genomic_DNA"/>
</dbReference>
<dbReference type="GO" id="GO:0005634">
    <property type="term" value="C:nucleus"/>
    <property type="evidence" value="ECO:0007669"/>
    <property type="project" value="UniProtKB-UniRule"/>
</dbReference>
<name>A0A812IBJ7_9DINO</name>
<keyword evidence="1" id="KW-0238">DNA-binding</keyword>
<dbReference type="Proteomes" id="UP000604046">
    <property type="component" value="Unassembled WGS sequence"/>
</dbReference>
<dbReference type="InterPro" id="IPR050167">
    <property type="entry name" value="Ser_Thr_protein_kinase"/>
</dbReference>
<dbReference type="PROSITE" id="PS50011">
    <property type="entry name" value="PROTEIN_KINASE_DOM"/>
    <property type="match status" value="1"/>
</dbReference>
<evidence type="ECO:0000313" key="8">
    <source>
        <dbReference type="Proteomes" id="UP000604046"/>
    </source>
</evidence>
<dbReference type="EMBL" id="CAJNDS010000237">
    <property type="protein sequence ID" value="CAE7032348.1"/>
    <property type="molecule type" value="Genomic_DNA"/>
</dbReference>
<dbReference type="Gene3D" id="1.10.510.10">
    <property type="entry name" value="Transferase(Phosphotransferase) domain 1"/>
    <property type="match status" value="1"/>
</dbReference>
<feature type="region of interest" description="Disordered" evidence="2">
    <location>
        <begin position="1"/>
        <end position="30"/>
    </location>
</feature>
<evidence type="ECO:0000259" key="3">
    <source>
        <dbReference type="PROSITE" id="PS50011"/>
    </source>
</evidence>
<dbReference type="InterPro" id="IPR000719">
    <property type="entry name" value="Prot_kinase_dom"/>
</dbReference>